<gene>
    <name evidence="2" type="ORF">CTE05_12100</name>
</gene>
<keyword evidence="1" id="KW-0812">Transmembrane</keyword>
<feature type="transmembrane region" description="Helical" evidence="1">
    <location>
        <begin position="67"/>
        <end position="85"/>
    </location>
</feature>
<feature type="transmembrane region" description="Helical" evidence="1">
    <location>
        <begin position="6"/>
        <end position="22"/>
    </location>
</feature>
<feature type="transmembrane region" description="Helical" evidence="1">
    <location>
        <begin position="34"/>
        <end position="55"/>
    </location>
</feature>
<evidence type="ECO:0000313" key="3">
    <source>
        <dbReference type="Proteomes" id="UP000321049"/>
    </source>
</evidence>
<sequence length="126" mass="13702">MSGYLFAVVMSVVTLLFVVHLLRRRQLREKYAGIWLVVSLAIIVLAAFPQLAIRLSDLVGVETPSNLLFASSLAVLLLVAIQLSTEISALEEETRTIAEQTAILGERLTRLEDAADGAPRPGDDEA</sequence>
<dbReference type="EMBL" id="BJWH01000004">
    <property type="protein sequence ID" value="GEL97663.1"/>
    <property type="molecule type" value="Genomic_DNA"/>
</dbReference>
<name>A0A511JJ34_9CELL</name>
<evidence type="ECO:0000256" key="1">
    <source>
        <dbReference type="SAM" id="Phobius"/>
    </source>
</evidence>
<dbReference type="Pfam" id="PF10066">
    <property type="entry name" value="DUF2304"/>
    <property type="match status" value="1"/>
</dbReference>
<dbReference type="AlphaFoldDB" id="A0A511JJ34"/>
<evidence type="ECO:0000313" key="2">
    <source>
        <dbReference type="EMBL" id="GEL97663.1"/>
    </source>
</evidence>
<dbReference type="RefSeq" id="WP_146845217.1">
    <property type="nucleotide sequence ID" value="NZ_BJWH01000004.1"/>
</dbReference>
<keyword evidence="3" id="KW-1185">Reference proteome</keyword>
<protein>
    <recommendedName>
        <fullName evidence="4">DUF2304 domain-containing protein</fullName>
    </recommendedName>
</protein>
<dbReference type="OrthoDB" id="3261168at2"/>
<accession>A0A511JJ34</accession>
<reference evidence="2 3" key="1">
    <citation type="submission" date="2019-07" db="EMBL/GenBank/DDBJ databases">
        <title>Whole genome shotgun sequence of Cellulomonas terrae NBRC 100819.</title>
        <authorList>
            <person name="Hosoyama A."/>
            <person name="Uohara A."/>
            <person name="Ohji S."/>
            <person name="Ichikawa N."/>
        </authorList>
    </citation>
    <scope>NUCLEOTIDE SEQUENCE [LARGE SCALE GENOMIC DNA]</scope>
    <source>
        <strain evidence="2 3">NBRC 100819</strain>
    </source>
</reference>
<evidence type="ECO:0008006" key="4">
    <source>
        <dbReference type="Google" id="ProtNLM"/>
    </source>
</evidence>
<keyword evidence="1" id="KW-0472">Membrane</keyword>
<dbReference type="InterPro" id="IPR019277">
    <property type="entry name" value="DUF2304"/>
</dbReference>
<organism evidence="2 3">
    <name type="scientific">Cellulomonas terrae</name>
    <dbReference type="NCBI Taxonomy" id="311234"/>
    <lineage>
        <taxon>Bacteria</taxon>
        <taxon>Bacillati</taxon>
        <taxon>Actinomycetota</taxon>
        <taxon>Actinomycetes</taxon>
        <taxon>Micrococcales</taxon>
        <taxon>Cellulomonadaceae</taxon>
        <taxon>Cellulomonas</taxon>
    </lineage>
</organism>
<proteinExistence type="predicted"/>
<comment type="caution">
    <text evidence="2">The sequence shown here is derived from an EMBL/GenBank/DDBJ whole genome shotgun (WGS) entry which is preliminary data.</text>
</comment>
<keyword evidence="1" id="KW-1133">Transmembrane helix</keyword>
<dbReference type="Proteomes" id="UP000321049">
    <property type="component" value="Unassembled WGS sequence"/>
</dbReference>